<dbReference type="InterPro" id="IPR029058">
    <property type="entry name" value="AB_hydrolase_fold"/>
</dbReference>
<comment type="caution">
    <text evidence="9">The sequence shown here is derived from an EMBL/GenBank/DDBJ whole genome shotgun (WGS) entry which is preliminary data.</text>
</comment>
<evidence type="ECO:0000313" key="10">
    <source>
        <dbReference type="Proteomes" id="UP000796880"/>
    </source>
</evidence>
<evidence type="ECO:0000256" key="6">
    <source>
        <dbReference type="ARBA" id="ARBA00023242"/>
    </source>
</evidence>
<feature type="domain" description="EDS1 EP" evidence="8">
    <location>
        <begin position="739"/>
        <end position="807"/>
    </location>
</feature>
<proteinExistence type="predicted"/>
<dbReference type="Gene3D" id="3.40.50.1820">
    <property type="entry name" value="alpha/beta hydrolase"/>
    <property type="match status" value="1"/>
</dbReference>
<evidence type="ECO:0000256" key="5">
    <source>
        <dbReference type="ARBA" id="ARBA00022821"/>
    </source>
</evidence>
<evidence type="ECO:0000256" key="2">
    <source>
        <dbReference type="ARBA" id="ARBA00004496"/>
    </source>
</evidence>
<dbReference type="GO" id="GO:0006629">
    <property type="term" value="P:lipid metabolic process"/>
    <property type="evidence" value="ECO:0007669"/>
    <property type="project" value="InterPro"/>
</dbReference>
<dbReference type="Pfam" id="PF18117">
    <property type="entry name" value="EDS1_EP"/>
    <property type="match status" value="2"/>
</dbReference>
<keyword evidence="10" id="KW-1185">Reference proteome</keyword>
<protein>
    <recommendedName>
        <fullName evidence="11">Senescence-associated carboxylesterase 101</fullName>
    </recommendedName>
</protein>
<comment type="subcellular location">
    <subcellularLocation>
        <location evidence="2">Cytoplasm</location>
    </subcellularLocation>
    <subcellularLocation>
        <location evidence="1">Nucleus</location>
    </subcellularLocation>
</comment>
<dbReference type="PANTHER" id="PTHR46898">
    <property type="entry name" value="SENESCENCE-ASSOCIATED CARBOXYLESTERASE 101"/>
    <property type="match status" value="1"/>
</dbReference>
<feature type="domain" description="EDS1 EP" evidence="8">
    <location>
        <begin position="369"/>
        <end position="584"/>
    </location>
</feature>
<dbReference type="OrthoDB" id="438440at2759"/>
<gene>
    <name evidence="9" type="ORF">FNV43_RR14390</name>
</gene>
<evidence type="ECO:0000259" key="8">
    <source>
        <dbReference type="Pfam" id="PF18117"/>
    </source>
</evidence>
<reference evidence="9" key="1">
    <citation type="submission" date="2020-03" db="EMBL/GenBank/DDBJ databases">
        <title>A high-quality chromosome-level genome assembly of a woody plant with both climbing and erect habits, Rhamnella rubrinervis.</title>
        <authorList>
            <person name="Lu Z."/>
            <person name="Yang Y."/>
            <person name="Zhu X."/>
            <person name="Sun Y."/>
        </authorList>
    </citation>
    <scope>NUCLEOTIDE SEQUENCE</scope>
    <source>
        <strain evidence="9">BYM</strain>
        <tissue evidence="9">Leaf</tissue>
    </source>
</reference>
<dbReference type="PANTHER" id="PTHR46898:SF3">
    <property type="entry name" value="FUNGAL LIPASE-LIKE DOMAIN-CONTAINING PROTEIN"/>
    <property type="match status" value="1"/>
</dbReference>
<dbReference type="Proteomes" id="UP000796880">
    <property type="component" value="Unassembled WGS sequence"/>
</dbReference>
<dbReference type="SUPFAM" id="SSF53474">
    <property type="entry name" value="alpha/beta-Hydrolases"/>
    <property type="match status" value="1"/>
</dbReference>
<dbReference type="GO" id="GO:0005737">
    <property type="term" value="C:cytoplasm"/>
    <property type="evidence" value="ECO:0007669"/>
    <property type="project" value="UniProtKB-SubCell"/>
</dbReference>
<dbReference type="GO" id="GO:0052689">
    <property type="term" value="F:carboxylic ester hydrolase activity"/>
    <property type="evidence" value="ECO:0007669"/>
    <property type="project" value="InterPro"/>
</dbReference>
<evidence type="ECO:0000256" key="1">
    <source>
        <dbReference type="ARBA" id="ARBA00004123"/>
    </source>
</evidence>
<sequence>MFKFSSGSEVANLLVASNILQQSCTANSKLYQGTDPNKLLKYQISQHGNYSILAFVASSSTLEGGQLAADLVSSSTLKDTFPLFDFQFLCSIRNPSFSINKATASLFESYHQQLFELKTQLSEDIIKRIEEKERKKKAGKKEEEKEKEEEKDWLLIITGHSLGGSIASLFTLWMLDGIDLSKTKPPLCITFGSPLIGDISLHNAINQYPTWNSCFLHVVSNQDTTPRIFIPHDYKPFGTFLICSESGCACFEDPESILQLLNVTASHDAQIRDPDHYKRVVDDLYNRTVCRDVTVLVKWITEPFESGIKRQLQALGVDQPEIANFMKSWHWQKHINYLKEQERKFIYGKKSSFEPTKKLIAMKIYMTYLEFYKKWCKDEEVGYYDMYKNNQLECDIEVEVYRKKLTNYWIDLVRKVEKKPQREGAVLRTRWLYGGTYYRWMVEPLDIADYYRDKKTNYESQGRSWHYKRLEDWLKQDQQLKEEERVKKGEEPKTNSIDSRRENAASILTHDSQFWAKLEEVKLLKLDEPQVEEKLKDFENHVWGLLKDYAVSPEIFLRESSFMKWWGDYKKTKGSSNISPLWNFMKNGEHIQYAREYWCSSEPPGCSKVANLLVASDRLQQPWTENSKLYKAIDPNGLLEYRISQHGKYSVLAFVASPSILEGCACFEEPESILQLLDVTVSHDAQIQYPDHYNQVLDDLYHRTLYRDVTVLVKWITEPFKSGIKRQLQAIGVDQPEVEESIILSNLKTKQDSQVEEKLDFEKHAWGLLNNYQVSPEIFLRESSFMKWWNVYKEKLGSSCTSSLYNFMKNGEYTQYETGSWSPLCAE</sequence>
<dbReference type="GO" id="GO:0005634">
    <property type="term" value="C:nucleus"/>
    <property type="evidence" value="ECO:0007669"/>
    <property type="project" value="UniProtKB-SubCell"/>
</dbReference>
<evidence type="ECO:0008006" key="11">
    <source>
        <dbReference type="Google" id="ProtNLM"/>
    </source>
</evidence>
<accession>A0A8K0MGA3</accession>
<keyword evidence="3" id="KW-0963">Cytoplasm</keyword>
<organism evidence="9 10">
    <name type="scientific">Rhamnella rubrinervis</name>
    <dbReference type="NCBI Taxonomy" id="2594499"/>
    <lineage>
        <taxon>Eukaryota</taxon>
        <taxon>Viridiplantae</taxon>
        <taxon>Streptophyta</taxon>
        <taxon>Embryophyta</taxon>
        <taxon>Tracheophyta</taxon>
        <taxon>Spermatophyta</taxon>
        <taxon>Magnoliopsida</taxon>
        <taxon>eudicotyledons</taxon>
        <taxon>Gunneridae</taxon>
        <taxon>Pentapetalae</taxon>
        <taxon>rosids</taxon>
        <taxon>fabids</taxon>
        <taxon>Rosales</taxon>
        <taxon>Rhamnaceae</taxon>
        <taxon>rhamnoid group</taxon>
        <taxon>Rhamneae</taxon>
        <taxon>Rhamnella</taxon>
    </lineage>
</organism>
<dbReference type="AlphaFoldDB" id="A0A8K0MGA3"/>
<evidence type="ECO:0000259" key="7">
    <source>
        <dbReference type="Pfam" id="PF01764"/>
    </source>
</evidence>
<feature type="domain" description="Fungal lipase-type" evidence="7">
    <location>
        <begin position="145"/>
        <end position="229"/>
    </location>
</feature>
<dbReference type="EMBL" id="VOIH02000006">
    <property type="protein sequence ID" value="KAF3444697.1"/>
    <property type="molecule type" value="Genomic_DNA"/>
</dbReference>
<keyword evidence="5" id="KW-0611">Plant defense</keyword>
<dbReference type="GO" id="GO:0006952">
    <property type="term" value="P:defense response"/>
    <property type="evidence" value="ECO:0007669"/>
    <property type="project" value="UniProtKB-KW"/>
</dbReference>
<dbReference type="Pfam" id="PF01764">
    <property type="entry name" value="Lipase_3"/>
    <property type="match status" value="1"/>
</dbReference>
<dbReference type="InterPro" id="IPR041266">
    <property type="entry name" value="EDS1_EP"/>
</dbReference>
<keyword evidence="4" id="KW-0378">Hydrolase</keyword>
<keyword evidence="6" id="KW-0539">Nucleus</keyword>
<dbReference type="InterPro" id="IPR044603">
    <property type="entry name" value="SAG101-like"/>
</dbReference>
<evidence type="ECO:0000256" key="4">
    <source>
        <dbReference type="ARBA" id="ARBA00022801"/>
    </source>
</evidence>
<name>A0A8K0MGA3_9ROSA</name>
<evidence type="ECO:0000256" key="3">
    <source>
        <dbReference type="ARBA" id="ARBA00022490"/>
    </source>
</evidence>
<evidence type="ECO:0000313" key="9">
    <source>
        <dbReference type="EMBL" id="KAF3444697.1"/>
    </source>
</evidence>
<dbReference type="InterPro" id="IPR002921">
    <property type="entry name" value="Fungal_lipase-type"/>
</dbReference>